<keyword evidence="2" id="KW-1185">Reference proteome</keyword>
<reference evidence="1" key="2">
    <citation type="submission" date="2021-01" db="UniProtKB">
        <authorList>
            <consortium name="EnsemblMetazoa"/>
        </authorList>
    </citation>
    <scope>IDENTIFICATION</scope>
</reference>
<sequence>MACATSTNTGNDELDVSITEAIVQAHSMYDELYNSRQLEKMVDSIYAEDCCVMMEGRDVIRGRKELLELLCGFSKDPSHHRVESNAMEIREITAPGQRIYELGRYSFFDIPNTGRADGRHVIVWTRIGGKYFITLQSINPIT</sequence>
<protein>
    <recommendedName>
        <fullName evidence="3">DUF4440 domain-containing protein</fullName>
    </recommendedName>
</protein>
<organism evidence="1 2">
    <name type="scientific">Strongylocentrotus purpuratus</name>
    <name type="common">Purple sea urchin</name>
    <dbReference type="NCBI Taxonomy" id="7668"/>
    <lineage>
        <taxon>Eukaryota</taxon>
        <taxon>Metazoa</taxon>
        <taxon>Echinodermata</taxon>
        <taxon>Eleutherozoa</taxon>
        <taxon>Echinozoa</taxon>
        <taxon>Echinoidea</taxon>
        <taxon>Euechinoidea</taxon>
        <taxon>Echinacea</taxon>
        <taxon>Camarodonta</taxon>
        <taxon>Echinidea</taxon>
        <taxon>Strongylocentrotidae</taxon>
        <taxon>Strongylocentrotus</taxon>
    </lineage>
</organism>
<dbReference type="InterPro" id="IPR032710">
    <property type="entry name" value="NTF2-like_dom_sf"/>
</dbReference>
<dbReference type="Gene3D" id="3.10.450.50">
    <property type="match status" value="1"/>
</dbReference>
<dbReference type="RefSeq" id="XP_001183453.2">
    <property type="nucleotide sequence ID" value="XM_001183453.4"/>
</dbReference>
<dbReference type="GeneID" id="753812"/>
<dbReference type="SUPFAM" id="SSF54427">
    <property type="entry name" value="NTF2-like"/>
    <property type="match status" value="1"/>
</dbReference>
<dbReference type="AlphaFoldDB" id="A0A7M7G0Z1"/>
<evidence type="ECO:0008006" key="3">
    <source>
        <dbReference type="Google" id="ProtNLM"/>
    </source>
</evidence>
<accession>A0A7M7G0Z1</accession>
<dbReference type="EnsemblMetazoa" id="XM_030984537">
    <property type="protein sequence ID" value="XP_030840397"/>
    <property type="gene ID" value="LOC115923564"/>
</dbReference>
<dbReference type="GeneID" id="115923564"/>
<name>A0A7M7G0Z1_STRPU</name>
<dbReference type="Proteomes" id="UP000007110">
    <property type="component" value="Unassembled WGS sequence"/>
</dbReference>
<dbReference type="RefSeq" id="XP_030840397.1">
    <property type="nucleotide sequence ID" value="XM_030984537.1"/>
</dbReference>
<proteinExistence type="predicted"/>
<dbReference type="KEGG" id="spu:115923564"/>
<dbReference type="EnsemblMetazoa" id="XM_001183453">
    <property type="protein sequence ID" value="XP_001183453"/>
    <property type="gene ID" value="LOC753812"/>
</dbReference>
<evidence type="ECO:0000313" key="2">
    <source>
        <dbReference type="Proteomes" id="UP000007110"/>
    </source>
</evidence>
<dbReference type="KEGG" id="spu:753812"/>
<evidence type="ECO:0000313" key="1">
    <source>
        <dbReference type="EnsemblMetazoa" id="XP_001183453"/>
    </source>
</evidence>
<dbReference type="OMA" id="YNQEDIM"/>
<dbReference type="InParanoid" id="A0A7M7G0Z1"/>
<dbReference type="OrthoDB" id="10075629at2759"/>
<reference evidence="2" key="1">
    <citation type="submission" date="2015-02" db="EMBL/GenBank/DDBJ databases">
        <title>Genome sequencing for Strongylocentrotus purpuratus.</title>
        <authorList>
            <person name="Murali S."/>
            <person name="Liu Y."/>
            <person name="Vee V."/>
            <person name="English A."/>
            <person name="Wang M."/>
            <person name="Skinner E."/>
            <person name="Han Y."/>
            <person name="Muzny D.M."/>
            <person name="Worley K.C."/>
            <person name="Gibbs R.A."/>
        </authorList>
    </citation>
    <scope>NUCLEOTIDE SEQUENCE</scope>
</reference>